<organism evidence="4 5">
    <name type="scientific">Parasedimentitalea maritima</name>
    <dbReference type="NCBI Taxonomy" id="2578117"/>
    <lineage>
        <taxon>Bacteria</taxon>
        <taxon>Pseudomonadati</taxon>
        <taxon>Pseudomonadota</taxon>
        <taxon>Alphaproteobacteria</taxon>
        <taxon>Rhodobacterales</taxon>
        <taxon>Paracoccaceae</taxon>
        <taxon>Parasedimentitalea</taxon>
    </lineage>
</organism>
<evidence type="ECO:0000313" key="4">
    <source>
        <dbReference type="EMBL" id="KAE9628198.1"/>
    </source>
</evidence>
<feature type="domain" description="Aldehyde oxidase/xanthine dehydrogenase a/b hammerhead" evidence="3">
    <location>
        <begin position="22"/>
        <end position="135"/>
    </location>
</feature>
<dbReference type="InterPro" id="IPR046867">
    <property type="entry name" value="AldOxase/xan_DH_MoCoBD2"/>
</dbReference>
<dbReference type="AlphaFoldDB" id="A0A6A4R8F5"/>
<reference evidence="4 5" key="1">
    <citation type="submission" date="2019-12" db="EMBL/GenBank/DDBJ databases">
        <authorList>
            <person name="Zhang Y.-J."/>
        </authorList>
    </citation>
    <scope>NUCLEOTIDE SEQUENCE [LARGE SCALE GENOMIC DNA]</scope>
    <source>
        <strain evidence="4 5">H18S-6</strain>
    </source>
</reference>
<evidence type="ECO:0000256" key="1">
    <source>
        <dbReference type="ARBA" id="ARBA00022505"/>
    </source>
</evidence>
<name>A0A6A4R8F5_9RHOB</name>
<evidence type="ECO:0000313" key="5">
    <source>
        <dbReference type="Proteomes" id="UP000441586"/>
    </source>
</evidence>
<dbReference type="SUPFAM" id="SSF56003">
    <property type="entry name" value="Molybdenum cofactor-binding domain"/>
    <property type="match status" value="1"/>
</dbReference>
<dbReference type="Gene3D" id="3.90.1170.50">
    <property type="entry name" value="Aldehyde oxidase/xanthine dehydrogenase, a/b hammerhead"/>
    <property type="match status" value="1"/>
</dbReference>
<evidence type="ECO:0000256" key="2">
    <source>
        <dbReference type="ARBA" id="ARBA00023002"/>
    </source>
</evidence>
<dbReference type="GO" id="GO:0016491">
    <property type="term" value="F:oxidoreductase activity"/>
    <property type="evidence" value="ECO:0007669"/>
    <property type="project" value="UniProtKB-KW"/>
</dbReference>
<keyword evidence="1" id="KW-0500">Molybdenum</keyword>
<dbReference type="Gene3D" id="3.30.365.10">
    <property type="entry name" value="Aldehyde oxidase/xanthine dehydrogenase, molybdopterin binding domain"/>
    <property type="match status" value="5"/>
</dbReference>
<proteinExistence type="predicted"/>
<dbReference type="InterPro" id="IPR016208">
    <property type="entry name" value="Ald_Oxase/xanthine_DH-like"/>
</dbReference>
<dbReference type="RefSeq" id="WP_158980445.1">
    <property type="nucleotide sequence ID" value="NZ_WSFO01000010.1"/>
</dbReference>
<dbReference type="EMBL" id="WSFO01000010">
    <property type="protein sequence ID" value="KAE9628198.1"/>
    <property type="molecule type" value="Genomic_DNA"/>
</dbReference>
<dbReference type="Pfam" id="PF20256">
    <property type="entry name" value="MoCoBD_2"/>
    <property type="match status" value="2"/>
</dbReference>
<comment type="caution">
    <text evidence="4">The sequence shown here is derived from an EMBL/GenBank/DDBJ whole genome shotgun (WGS) entry which is preliminary data.</text>
</comment>
<dbReference type="SMART" id="SM01008">
    <property type="entry name" value="Ald_Xan_dh_C"/>
    <property type="match status" value="1"/>
</dbReference>
<dbReference type="InterPro" id="IPR037165">
    <property type="entry name" value="AldOxase/xan_DH_Mopterin-bd_sf"/>
</dbReference>
<dbReference type="PANTHER" id="PTHR11908:SF132">
    <property type="entry name" value="ALDEHYDE OXIDASE 1-RELATED"/>
    <property type="match status" value="1"/>
</dbReference>
<dbReference type="SUPFAM" id="SSF54665">
    <property type="entry name" value="CO dehydrogenase molybdoprotein N-domain-like"/>
    <property type="match status" value="1"/>
</dbReference>
<sequence>MQDQNSHIGQRVIRREDAVLVAGQGSYTDDVLLQNPLHVSFLRSVEARGDIAELETEDALAAEGVVAVHTGADVAHLGRLTVNPLIPLSVQTEFPVLAQGQVHAVGQPVAAILATSNALALDAVELVYAEIDEALATGPDVAPDLVAEQAWSAGDAAAGLAAADHIVETAILHPRLAPSPMEPRAIAVAYHQDRDAVTVWHSTQTPHRSRSALASILGIDADRIRVIAPHVGGAFGMKASLYPEDVFAVWAAFHHKRDVKWTATRSEEFLSATHGRGLTTIGRLAVNKDGVFQALQAEVNGPVGHWLPNSALTTVWNAARILPAGYQIENLDISTRAQAYNLAPTGIYRGAGRPEANCLIERLVDKAAVVTGLDPVEIRRRNLLDASAFPHRTGTGNVLDSGDYARVLEVLVDKGGYNEALKERDVRRASGELVGLGIGFYLEPSGTGWETARVTLQADGSVLVASGSSTQGHGRETAFAQIAADALQIPMKQITVICGDTKTCPEGIGALASRSTAIGGSAVLRACEEIRTRLDLGETAPLVADLRYENEGEAWGNGAYMVLLSVDRDTGVPLIERAVAVDDTGRIINPMQVAGQVLGGFAQGLGEALMEQVVYDEDGQLLTGSFMDYALPRAGDMPYLSQHTFQTPSPMNALGAKGVGEAGTIGAPAAILNAAIDALRPLGVEDLQMPLTSQTLWRAIQAAEEGAAT</sequence>
<dbReference type="Pfam" id="PF02738">
    <property type="entry name" value="MoCoBD_1"/>
    <property type="match status" value="1"/>
</dbReference>
<dbReference type="Proteomes" id="UP000441586">
    <property type="component" value="Unassembled WGS sequence"/>
</dbReference>
<dbReference type="Pfam" id="PF01315">
    <property type="entry name" value="Ald_Xan_dh_C"/>
    <property type="match status" value="1"/>
</dbReference>
<dbReference type="GO" id="GO:0005506">
    <property type="term" value="F:iron ion binding"/>
    <property type="evidence" value="ECO:0007669"/>
    <property type="project" value="InterPro"/>
</dbReference>
<dbReference type="InterPro" id="IPR000674">
    <property type="entry name" value="Ald_Oxase/Xan_DH_a/b"/>
</dbReference>
<protein>
    <submittedName>
        <fullName evidence="4">Molybdopterin-dependent oxidoreductase</fullName>
    </submittedName>
</protein>
<dbReference type="PANTHER" id="PTHR11908">
    <property type="entry name" value="XANTHINE DEHYDROGENASE"/>
    <property type="match status" value="1"/>
</dbReference>
<evidence type="ECO:0000259" key="3">
    <source>
        <dbReference type="SMART" id="SM01008"/>
    </source>
</evidence>
<keyword evidence="2" id="KW-0560">Oxidoreductase</keyword>
<dbReference type="InterPro" id="IPR036856">
    <property type="entry name" value="Ald_Oxase/Xan_DH_a/b_sf"/>
</dbReference>
<accession>A0A6A4R8F5</accession>
<dbReference type="InterPro" id="IPR008274">
    <property type="entry name" value="AldOxase/xan_DH_MoCoBD1"/>
</dbReference>
<gene>
    <name evidence="4" type="ORF">GP644_16315</name>
</gene>